<name>A0ABS5Y6I6_9CYAN</name>
<evidence type="ECO:0000256" key="1">
    <source>
        <dbReference type="ARBA" id="ARBA00007162"/>
    </source>
</evidence>
<dbReference type="RefSeq" id="WP_215619364.1">
    <property type="nucleotide sequence ID" value="NZ_JADOER010000013.1"/>
</dbReference>
<organism evidence="4 5">
    <name type="scientific">Leptothoe kymatousa TAU-MAC 1615</name>
    <dbReference type="NCBI Taxonomy" id="2364775"/>
    <lineage>
        <taxon>Bacteria</taxon>
        <taxon>Bacillati</taxon>
        <taxon>Cyanobacteriota</taxon>
        <taxon>Cyanophyceae</taxon>
        <taxon>Nodosilineales</taxon>
        <taxon>Cymatolegaceae</taxon>
        <taxon>Leptothoe</taxon>
        <taxon>Leptothoe kymatousa</taxon>
    </lineage>
</organism>
<reference evidence="4 5" key="1">
    <citation type="journal article" date="2021" name="Mar. Drugs">
        <title>Genome Reduction and Secondary Metabolism of the Marine Sponge-Associated Cyanobacterium Leptothoe.</title>
        <authorList>
            <person name="Konstantinou D."/>
            <person name="Popin R.V."/>
            <person name="Fewer D.P."/>
            <person name="Sivonen K."/>
            <person name="Gkelis S."/>
        </authorList>
    </citation>
    <scope>NUCLEOTIDE SEQUENCE [LARGE SCALE GENOMIC DNA]</scope>
    <source>
        <strain evidence="4 5">TAU-MAC 1615</strain>
    </source>
</reference>
<evidence type="ECO:0000256" key="3">
    <source>
        <dbReference type="SAM" id="SignalP"/>
    </source>
</evidence>
<gene>
    <name evidence="4" type="primary">phnD</name>
    <name evidence="4" type="ORF">IXB28_14770</name>
</gene>
<dbReference type="SUPFAM" id="SSF53850">
    <property type="entry name" value="Periplasmic binding protein-like II"/>
    <property type="match status" value="1"/>
</dbReference>
<comment type="similarity">
    <text evidence="1">Belongs to the phosphate/phosphite/phosphonate binding protein family.</text>
</comment>
<dbReference type="Gene3D" id="3.40.190.10">
    <property type="entry name" value="Periplasmic binding protein-like II"/>
    <property type="match status" value="2"/>
</dbReference>
<dbReference type="EMBL" id="JADOER010000013">
    <property type="protein sequence ID" value="MBT9313474.1"/>
    <property type="molecule type" value="Genomic_DNA"/>
</dbReference>
<dbReference type="Proteomes" id="UP001196661">
    <property type="component" value="Unassembled WGS sequence"/>
</dbReference>
<feature type="chain" id="PRO_5046976896" evidence="3">
    <location>
        <begin position="22"/>
        <end position="291"/>
    </location>
</feature>
<evidence type="ECO:0000313" key="5">
    <source>
        <dbReference type="Proteomes" id="UP001196661"/>
    </source>
</evidence>
<dbReference type="Pfam" id="PF12974">
    <property type="entry name" value="Phosphonate-bd"/>
    <property type="match status" value="1"/>
</dbReference>
<evidence type="ECO:0000256" key="2">
    <source>
        <dbReference type="ARBA" id="ARBA00022729"/>
    </source>
</evidence>
<feature type="signal peptide" evidence="3">
    <location>
        <begin position="1"/>
        <end position="21"/>
    </location>
</feature>
<dbReference type="NCBIfam" id="TIGR01098">
    <property type="entry name" value="3A0109s03R"/>
    <property type="match status" value="1"/>
</dbReference>
<accession>A0ABS5Y6I6</accession>
<dbReference type="PANTHER" id="PTHR30024">
    <property type="entry name" value="ALIPHATIC SULFONATES-BINDING PROTEIN-RELATED"/>
    <property type="match status" value="1"/>
</dbReference>
<proteinExistence type="inferred from homology"/>
<sequence length="291" mass="31676">MLNRRTFFGYSLLFLSGCAFTQTGNSVQVNKPSRLRFAVTDISGSDELEQDFGPFRQALETVLQLPVEFFPVSNFLDAAPALLANELDFAMAGPSEYLLLKARANAVPIAGVTRSDYYSVFVTLADSDVATLADLKGKKIAMWSEGATASHIVPTKMLLDAGLQTDAYEALMLGKDGVDALLNGEVDAWVTSHTRYQKNLTQLGRKDDVKIVAQGEPLPPDIFVANPNLDPSFLADLKAQMIANKSTLIPALYESGANQKFKASDMILVDDSDYQPLRDSYYAIGQGSAIE</sequence>
<comment type="caution">
    <text evidence="4">The sequence shown here is derived from an EMBL/GenBank/DDBJ whole genome shotgun (WGS) entry which is preliminary data.</text>
</comment>
<protein>
    <submittedName>
        <fullName evidence="4">Phosphate/phosphite/phosphonate ABC transporter substrate-binding protein</fullName>
    </submittedName>
</protein>
<dbReference type="PANTHER" id="PTHR30024:SF17">
    <property type="entry name" value="SOLUTE-BINDING PROTEIN FAMILY 3_N-TERMINAL DOMAIN-CONTAINING PROTEIN"/>
    <property type="match status" value="1"/>
</dbReference>
<dbReference type="InterPro" id="IPR005770">
    <property type="entry name" value="PhnD"/>
</dbReference>
<evidence type="ECO:0000313" key="4">
    <source>
        <dbReference type="EMBL" id="MBT9313474.1"/>
    </source>
</evidence>
<keyword evidence="5" id="KW-1185">Reference proteome</keyword>
<dbReference type="PROSITE" id="PS51257">
    <property type="entry name" value="PROKAR_LIPOPROTEIN"/>
    <property type="match status" value="1"/>
</dbReference>
<keyword evidence="2 3" id="KW-0732">Signal</keyword>